<reference evidence="2" key="1">
    <citation type="journal article" date="2008" name="Nat. Genet.">
        <title>The Pristionchus pacificus genome provides a unique perspective on nematode lifestyle and parasitism.</title>
        <authorList>
            <person name="Dieterich C."/>
            <person name="Clifton S.W."/>
            <person name="Schuster L.N."/>
            <person name="Chinwalla A."/>
            <person name="Delehaunty K."/>
            <person name="Dinkelacker I."/>
            <person name="Fulton L."/>
            <person name="Fulton R."/>
            <person name="Godfrey J."/>
            <person name="Minx P."/>
            <person name="Mitreva M."/>
            <person name="Roeseler W."/>
            <person name="Tian H."/>
            <person name="Witte H."/>
            <person name="Yang S.P."/>
            <person name="Wilson R.K."/>
            <person name="Sommer R.J."/>
        </authorList>
    </citation>
    <scope>NUCLEOTIDE SEQUENCE [LARGE SCALE GENOMIC DNA]</scope>
    <source>
        <strain evidence="2">PS312</strain>
    </source>
</reference>
<gene>
    <name evidence="1" type="primary">WBGene00282019</name>
</gene>
<dbReference type="Proteomes" id="UP000005239">
    <property type="component" value="Unassembled WGS sequence"/>
</dbReference>
<reference evidence="1" key="2">
    <citation type="submission" date="2022-06" db="UniProtKB">
        <authorList>
            <consortium name="EnsemblMetazoa"/>
        </authorList>
    </citation>
    <scope>IDENTIFICATION</scope>
    <source>
        <strain evidence="1">PS312</strain>
    </source>
</reference>
<name>A0A2A6C6J4_PRIPA</name>
<protein>
    <submittedName>
        <fullName evidence="1">Uncharacterized protein</fullName>
    </submittedName>
</protein>
<dbReference type="AlphaFoldDB" id="A0A2A6C6J4"/>
<evidence type="ECO:0000313" key="2">
    <source>
        <dbReference type="Proteomes" id="UP000005239"/>
    </source>
</evidence>
<sequence length="64" mass="7609">MRRRRRRRKREIERERKMYVSRRGEEGIAGFSACNSAQLEKLDMCVKEKKKEGGRANSVERASH</sequence>
<dbReference type="EnsemblMetazoa" id="PPA43650.1">
    <property type="protein sequence ID" value="PPA43650.1"/>
    <property type="gene ID" value="WBGene00282019"/>
</dbReference>
<keyword evidence="2" id="KW-1185">Reference proteome</keyword>
<organism evidence="1 2">
    <name type="scientific">Pristionchus pacificus</name>
    <name type="common">Parasitic nematode worm</name>
    <dbReference type="NCBI Taxonomy" id="54126"/>
    <lineage>
        <taxon>Eukaryota</taxon>
        <taxon>Metazoa</taxon>
        <taxon>Ecdysozoa</taxon>
        <taxon>Nematoda</taxon>
        <taxon>Chromadorea</taxon>
        <taxon>Rhabditida</taxon>
        <taxon>Rhabditina</taxon>
        <taxon>Diplogasteromorpha</taxon>
        <taxon>Diplogasteroidea</taxon>
        <taxon>Neodiplogasteridae</taxon>
        <taxon>Pristionchus</taxon>
    </lineage>
</organism>
<evidence type="ECO:0000313" key="1">
    <source>
        <dbReference type="EnsemblMetazoa" id="PPA43650.1"/>
    </source>
</evidence>
<proteinExistence type="predicted"/>
<accession>A0A8R1V0U0</accession>
<accession>A0A2A6C6J4</accession>